<dbReference type="Gene3D" id="1.10.287.110">
    <property type="entry name" value="DnaJ domain"/>
    <property type="match status" value="1"/>
</dbReference>
<feature type="domain" description="J" evidence="1">
    <location>
        <begin position="3"/>
        <end position="67"/>
    </location>
</feature>
<dbReference type="EMBL" id="MN739564">
    <property type="protein sequence ID" value="QHT13191.1"/>
    <property type="molecule type" value="Genomic_DNA"/>
</dbReference>
<protein>
    <recommendedName>
        <fullName evidence="1">J domain-containing protein</fullName>
    </recommendedName>
</protein>
<evidence type="ECO:0000259" key="1">
    <source>
        <dbReference type="PROSITE" id="PS50076"/>
    </source>
</evidence>
<dbReference type="InterPro" id="IPR036869">
    <property type="entry name" value="J_dom_sf"/>
</dbReference>
<dbReference type="AlphaFoldDB" id="A0A6C0D9Q2"/>
<sequence>MEDYYKLFGIDYNSTIDEINNVYKNKIMDLKTLPFLTENDKKYIKTLKKAHFIFNNAQFKKTYDNYIKNKNQINYSDEIRSSKKNTQNQNYLVDRIFSFQSQTNFDLNHNELLRPKNVGLSSDDTPNFDKPLDYDETTEFKPFNFDT</sequence>
<name>A0A6C0D9Q2_9ZZZZ</name>
<dbReference type="SUPFAM" id="SSF46565">
    <property type="entry name" value="Chaperone J-domain"/>
    <property type="match status" value="1"/>
</dbReference>
<evidence type="ECO:0000313" key="2">
    <source>
        <dbReference type="EMBL" id="QHT13191.1"/>
    </source>
</evidence>
<dbReference type="PROSITE" id="PS50076">
    <property type="entry name" value="DNAJ_2"/>
    <property type="match status" value="1"/>
</dbReference>
<organism evidence="2">
    <name type="scientific">viral metagenome</name>
    <dbReference type="NCBI Taxonomy" id="1070528"/>
    <lineage>
        <taxon>unclassified sequences</taxon>
        <taxon>metagenomes</taxon>
        <taxon>organismal metagenomes</taxon>
    </lineage>
</organism>
<proteinExistence type="predicted"/>
<accession>A0A6C0D9Q2</accession>
<dbReference type="InterPro" id="IPR001623">
    <property type="entry name" value="DnaJ_domain"/>
</dbReference>
<reference evidence="2" key="1">
    <citation type="journal article" date="2020" name="Nature">
        <title>Giant virus diversity and host interactions through global metagenomics.</title>
        <authorList>
            <person name="Schulz F."/>
            <person name="Roux S."/>
            <person name="Paez-Espino D."/>
            <person name="Jungbluth S."/>
            <person name="Walsh D.A."/>
            <person name="Denef V.J."/>
            <person name="McMahon K.D."/>
            <person name="Konstantinidis K.T."/>
            <person name="Eloe-Fadrosh E.A."/>
            <person name="Kyrpides N.C."/>
            <person name="Woyke T."/>
        </authorList>
    </citation>
    <scope>NUCLEOTIDE SEQUENCE</scope>
    <source>
        <strain evidence="2">GVMAG-M-3300023174-131</strain>
    </source>
</reference>